<proteinExistence type="predicted"/>
<dbReference type="SUPFAM" id="SSF56300">
    <property type="entry name" value="Metallo-dependent phosphatases"/>
    <property type="match status" value="1"/>
</dbReference>
<protein>
    <submittedName>
        <fullName evidence="2">Metallophosphoesterase</fullName>
    </submittedName>
</protein>
<dbReference type="GO" id="GO:0016787">
    <property type="term" value="F:hydrolase activity"/>
    <property type="evidence" value="ECO:0007669"/>
    <property type="project" value="InterPro"/>
</dbReference>
<dbReference type="EMBL" id="DVMN01000114">
    <property type="protein sequence ID" value="HIU21826.1"/>
    <property type="molecule type" value="Genomic_DNA"/>
</dbReference>
<dbReference type="PANTHER" id="PTHR43143:SF1">
    <property type="entry name" value="SERINE_THREONINE-PROTEIN PHOSPHATASE CPPED1"/>
    <property type="match status" value="1"/>
</dbReference>
<evidence type="ECO:0000259" key="1">
    <source>
        <dbReference type="Pfam" id="PF00149"/>
    </source>
</evidence>
<evidence type="ECO:0000313" key="2">
    <source>
        <dbReference type="EMBL" id="HIU21826.1"/>
    </source>
</evidence>
<dbReference type="InterPro" id="IPR004843">
    <property type="entry name" value="Calcineurin-like_PHP"/>
</dbReference>
<gene>
    <name evidence="2" type="ORF">IAD51_06345</name>
</gene>
<dbReference type="InterPro" id="IPR029052">
    <property type="entry name" value="Metallo-depent_PP-like"/>
</dbReference>
<organism evidence="2 3">
    <name type="scientific">Candidatus Limadaptatus stercorigallinarum</name>
    <dbReference type="NCBI Taxonomy" id="2840845"/>
    <lineage>
        <taxon>Bacteria</taxon>
        <taxon>Bacillati</taxon>
        <taxon>Bacillota</taxon>
        <taxon>Clostridia</taxon>
        <taxon>Eubacteriales</taxon>
        <taxon>Candidatus Limadaptatus</taxon>
    </lineage>
</organism>
<dbReference type="InterPro" id="IPR051918">
    <property type="entry name" value="STPP_CPPED1"/>
</dbReference>
<sequence length="405" mass="45547">MNTEIKEIIVPRRLRVAVVSDSQLTPFFHKTPTTFERNLRAACRTMKELGCGFVVYAGDICNRASKNGYKTYKRSFNDAFGDDKPVVQSIMGNHDYYVHPAPRALFERELGQSPFTHYVVNGWHFIGASPDSPSMYNGYTKTREWIAERLRIAEADGTDRPVFVTVHNAPRNTVYGSDRWGDDSLAGVFDGHPRAVVFSGHTHYSVLDPRSMWQGGYTVFNTQSLSYTEMEKGKANGSVPPLAYSAPMGYVLDFSEDKIEVLRYNMLTGREQLPERRIVLPAKSAPALSPAVTEVPASVFPDLAGEWESTESGTVLRFARAENAHSYEVRFSDGEVQTYFSSFYLGDEAEEREALVVYGKKAGVYDAEIRAVNALGEKSAECVRISAVNVVSRRYRRKFAPEIWY</sequence>
<feature type="domain" description="Calcineurin-like phosphoesterase" evidence="1">
    <location>
        <begin position="14"/>
        <end position="204"/>
    </location>
</feature>
<dbReference type="Proteomes" id="UP000824088">
    <property type="component" value="Unassembled WGS sequence"/>
</dbReference>
<dbReference type="PANTHER" id="PTHR43143">
    <property type="entry name" value="METALLOPHOSPHOESTERASE, CALCINEURIN SUPERFAMILY"/>
    <property type="match status" value="1"/>
</dbReference>
<dbReference type="AlphaFoldDB" id="A0A9D1HSH4"/>
<comment type="caution">
    <text evidence="2">The sequence shown here is derived from an EMBL/GenBank/DDBJ whole genome shotgun (WGS) entry which is preliminary data.</text>
</comment>
<dbReference type="Pfam" id="PF00149">
    <property type="entry name" value="Metallophos"/>
    <property type="match status" value="1"/>
</dbReference>
<reference evidence="2" key="1">
    <citation type="submission" date="2020-10" db="EMBL/GenBank/DDBJ databases">
        <authorList>
            <person name="Gilroy R."/>
        </authorList>
    </citation>
    <scope>NUCLEOTIDE SEQUENCE</scope>
    <source>
        <strain evidence="2">1063</strain>
    </source>
</reference>
<name>A0A9D1HSH4_9FIRM</name>
<accession>A0A9D1HSH4</accession>
<dbReference type="Gene3D" id="3.60.21.10">
    <property type="match status" value="1"/>
</dbReference>
<reference evidence="2" key="2">
    <citation type="journal article" date="2021" name="PeerJ">
        <title>Extensive microbial diversity within the chicken gut microbiome revealed by metagenomics and culture.</title>
        <authorList>
            <person name="Gilroy R."/>
            <person name="Ravi A."/>
            <person name="Getino M."/>
            <person name="Pursley I."/>
            <person name="Horton D.L."/>
            <person name="Alikhan N.F."/>
            <person name="Baker D."/>
            <person name="Gharbi K."/>
            <person name="Hall N."/>
            <person name="Watson M."/>
            <person name="Adriaenssens E.M."/>
            <person name="Foster-Nyarko E."/>
            <person name="Jarju S."/>
            <person name="Secka A."/>
            <person name="Antonio M."/>
            <person name="Oren A."/>
            <person name="Chaudhuri R.R."/>
            <person name="La Ragione R."/>
            <person name="Hildebrand F."/>
            <person name="Pallen M.J."/>
        </authorList>
    </citation>
    <scope>NUCLEOTIDE SEQUENCE</scope>
    <source>
        <strain evidence="2">1063</strain>
    </source>
</reference>
<evidence type="ECO:0000313" key="3">
    <source>
        <dbReference type="Proteomes" id="UP000824088"/>
    </source>
</evidence>